<gene>
    <name evidence="8" type="ORF">SBA5_80066</name>
</gene>
<dbReference type="PROSITE" id="PS50850">
    <property type="entry name" value="MFS"/>
    <property type="match status" value="1"/>
</dbReference>
<organism evidence="8 9">
    <name type="scientific">Candidatus Sulfuritelmatomonas gaucii</name>
    <dbReference type="NCBI Taxonomy" id="2043161"/>
    <lineage>
        <taxon>Bacteria</taxon>
        <taxon>Pseudomonadati</taxon>
        <taxon>Acidobacteriota</taxon>
        <taxon>Terriglobia</taxon>
        <taxon>Terriglobales</taxon>
        <taxon>Acidobacteriaceae</taxon>
        <taxon>Candidatus Sulfuritelmatomonas</taxon>
    </lineage>
</organism>
<feature type="transmembrane region" description="Helical" evidence="6">
    <location>
        <begin position="374"/>
        <end position="392"/>
    </location>
</feature>
<evidence type="ECO:0000256" key="6">
    <source>
        <dbReference type="SAM" id="Phobius"/>
    </source>
</evidence>
<evidence type="ECO:0000256" key="2">
    <source>
        <dbReference type="ARBA" id="ARBA00022692"/>
    </source>
</evidence>
<dbReference type="EMBL" id="OKRB01000141">
    <property type="protein sequence ID" value="SPE30697.1"/>
    <property type="molecule type" value="Genomic_DNA"/>
</dbReference>
<dbReference type="InterPro" id="IPR036259">
    <property type="entry name" value="MFS_trans_sf"/>
</dbReference>
<dbReference type="PANTHER" id="PTHR11662">
    <property type="entry name" value="SOLUTE CARRIER FAMILY 17"/>
    <property type="match status" value="1"/>
</dbReference>
<feature type="transmembrane region" description="Helical" evidence="6">
    <location>
        <begin position="398"/>
        <end position="418"/>
    </location>
</feature>
<evidence type="ECO:0000313" key="8">
    <source>
        <dbReference type="EMBL" id="SPE30697.1"/>
    </source>
</evidence>
<keyword evidence="3 6" id="KW-1133">Transmembrane helix</keyword>
<proteinExistence type="predicted"/>
<accession>A0A2N9M5K9</accession>
<feature type="transmembrane region" description="Helical" evidence="6">
    <location>
        <begin position="272"/>
        <end position="292"/>
    </location>
</feature>
<keyword evidence="4 6" id="KW-0472">Membrane</keyword>
<dbReference type="GO" id="GO:0016020">
    <property type="term" value="C:membrane"/>
    <property type="evidence" value="ECO:0007669"/>
    <property type="project" value="UniProtKB-SubCell"/>
</dbReference>
<evidence type="ECO:0000259" key="7">
    <source>
        <dbReference type="PROSITE" id="PS50850"/>
    </source>
</evidence>
<evidence type="ECO:0000256" key="1">
    <source>
        <dbReference type="ARBA" id="ARBA00004141"/>
    </source>
</evidence>
<sequence>MPDASSIPVKMTRREWIVVALLVASVVINYVDRSNLSLAVPTLEKQFGISSLQAGELLSAFFWTYALVQVFGLAGWLADRFHAGWVLFGGYLLWSLATAFTGLTAGFVTFFALRLALGVGESVAYPCYSRIFAAMPQEHRGRANALIDAGTKLGPAAGAFVGGLVLVHFGWRMLFVFFGLGALIWLPFWYKVMPPGEGNGDKRQEVEKPADEQRSEPGNAESPSIAKMLRLQCAWGSFLGHFCGNYFYYFLLTWLPTYLVQEEHLSIGAMSRLTSAVFFLIACSTLVAGFLSDRLIAGGASPTIVRRSVTSGGLVLASCLIPFSLVHGNPALALGLLAIACTGQGAYASNHWAITQTLAGPVMAGRWSSLQNGIANFSGIVAPWLTGLIVQTQGSARLAFTVTGVVALIGGLSWGLLVRRVEPVRWEEIGPKPLVA</sequence>
<feature type="transmembrane region" description="Helical" evidence="6">
    <location>
        <begin position="57"/>
        <end position="78"/>
    </location>
</feature>
<feature type="region of interest" description="Disordered" evidence="5">
    <location>
        <begin position="199"/>
        <end position="221"/>
    </location>
</feature>
<dbReference type="InterPro" id="IPR011701">
    <property type="entry name" value="MFS"/>
</dbReference>
<dbReference type="InterPro" id="IPR020846">
    <property type="entry name" value="MFS_dom"/>
</dbReference>
<feature type="transmembrane region" description="Helical" evidence="6">
    <location>
        <begin position="233"/>
        <end position="252"/>
    </location>
</feature>
<evidence type="ECO:0000256" key="3">
    <source>
        <dbReference type="ARBA" id="ARBA00022989"/>
    </source>
</evidence>
<protein>
    <submittedName>
        <fullName evidence="8">Major facilitator superfamily MFS_1</fullName>
    </submittedName>
</protein>
<keyword evidence="2 6" id="KW-0812">Transmembrane</keyword>
<feature type="transmembrane region" description="Helical" evidence="6">
    <location>
        <begin position="331"/>
        <end position="353"/>
    </location>
</feature>
<dbReference type="CDD" id="cd17319">
    <property type="entry name" value="MFS_ExuT_GudP_like"/>
    <property type="match status" value="1"/>
</dbReference>
<dbReference type="OrthoDB" id="6360at2"/>
<reference evidence="9" key="1">
    <citation type="submission" date="2018-02" db="EMBL/GenBank/DDBJ databases">
        <authorList>
            <person name="Hausmann B."/>
        </authorList>
    </citation>
    <scope>NUCLEOTIDE SEQUENCE [LARGE SCALE GENOMIC DNA]</scope>
    <source>
        <strain evidence="9">Peat soil MAG SbA5</strain>
    </source>
</reference>
<dbReference type="Proteomes" id="UP000239735">
    <property type="component" value="Unassembled WGS sequence"/>
</dbReference>
<name>A0A2N9M5K9_9BACT</name>
<dbReference type="AlphaFoldDB" id="A0A2N9M5K9"/>
<dbReference type="PANTHER" id="PTHR11662:SF399">
    <property type="entry name" value="FI19708P1-RELATED"/>
    <property type="match status" value="1"/>
</dbReference>
<evidence type="ECO:0000256" key="5">
    <source>
        <dbReference type="SAM" id="MobiDB-lite"/>
    </source>
</evidence>
<dbReference type="GO" id="GO:0022857">
    <property type="term" value="F:transmembrane transporter activity"/>
    <property type="evidence" value="ECO:0007669"/>
    <property type="project" value="InterPro"/>
</dbReference>
<dbReference type="SUPFAM" id="SSF103473">
    <property type="entry name" value="MFS general substrate transporter"/>
    <property type="match status" value="1"/>
</dbReference>
<evidence type="ECO:0000313" key="9">
    <source>
        <dbReference type="Proteomes" id="UP000239735"/>
    </source>
</evidence>
<feature type="compositionally biased region" description="Basic and acidic residues" evidence="5">
    <location>
        <begin position="199"/>
        <end position="215"/>
    </location>
</feature>
<dbReference type="Pfam" id="PF07690">
    <property type="entry name" value="MFS_1"/>
    <property type="match status" value="1"/>
</dbReference>
<feature type="domain" description="Major facilitator superfamily (MFS) profile" evidence="7">
    <location>
        <begin position="18"/>
        <end position="422"/>
    </location>
</feature>
<feature type="transmembrane region" description="Helical" evidence="6">
    <location>
        <begin position="85"/>
        <end position="113"/>
    </location>
</feature>
<evidence type="ECO:0000256" key="4">
    <source>
        <dbReference type="ARBA" id="ARBA00023136"/>
    </source>
</evidence>
<dbReference type="InterPro" id="IPR050382">
    <property type="entry name" value="MFS_Na/Anion_cotransporter"/>
</dbReference>
<feature type="transmembrane region" description="Helical" evidence="6">
    <location>
        <begin position="304"/>
        <end position="325"/>
    </location>
</feature>
<feature type="transmembrane region" description="Helical" evidence="6">
    <location>
        <begin position="169"/>
        <end position="190"/>
    </location>
</feature>
<dbReference type="Gene3D" id="1.20.1250.20">
    <property type="entry name" value="MFS general substrate transporter like domains"/>
    <property type="match status" value="2"/>
</dbReference>
<comment type="subcellular location">
    <subcellularLocation>
        <location evidence="1">Membrane</location>
        <topology evidence="1">Multi-pass membrane protein</topology>
    </subcellularLocation>
</comment>